<dbReference type="Proteomes" id="UP000317778">
    <property type="component" value="Unassembled WGS sequence"/>
</dbReference>
<evidence type="ECO:0000256" key="1">
    <source>
        <dbReference type="SAM" id="Coils"/>
    </source>
</evidence>
<sequence length="159" mass="17249">MSEPVTDKGRKTGGGTKALIGVLALLIGVIAGAAGFYLIALTPRANLAEQIEAKTQEIESFQAQLDSLKGTIEQTSKLSPEHEAILTALLDPEIADEVVTLGKEVGGKWQVNSVDDVYFLGGELVFVRIDDGHIPAAVLLRIPDHKNPRNWRMLWGDYD</sequence>
<evidence type="ECO:0000313" key="3">
    <source>
        <dbReference type="EMBL" id="TKJ42870.1"/>
    </source>
</evidence>
<protein>
    <submittedName>
        <fullName evidence="3">Uncharacterized protein</fullName>
    </submittedName>
</protein>
<organism evidence="3 4">
    <name type="scientific">candidate division TA06 bacterium B3_TA06</name>
    <dbReference type="NCBI Taxonomy" id="2012487"/>
    <lineage>
        <taxon>Bacteria</taxon>
        <taxon>Bacteria division TA06</taxon>
    </lineage>
</organism>
<feature type="coiled-coil region" evidence="1">
    <location>
        <begin position="44"/>
        <end position="78"/>
    </location>
</feature>
<comment type="caution">
    <text evidence="3">The sequence shown here is derived from an EMBL/GenBank/DDBJ whole genome shotgun (WGS) entry which is preliminary data.</text>
</comment>
<keyword evidence="1" id="KW-0175">Coiled coil</keyword>
<keyword evidence="2" id="KW-0472">Membrane</keyword>
<proteinExistence type="predicted"/>
<evidence type="ECO:0000313" key="4">
    <source>
        <dbReference type="Proteomes" id="UP000317778"/>
    </source>
</evidence>
<feature type="transmembrane region" description="Helical" evidence="2">
    <location>
        <begin position="20"/>
        <end position="40"/>
    </location>
</feature>
<reference evidence="3 4" key="1">
    <citation type="submission" date="2017-06" db="EMBL/GenBank/DDBJ databases">
        <title>Novel microbial phyla capable of carbon fixation and sulfur reduction in deep-sea sediments.</title>
        <authorList>
            <person name="Huang J."/>
            <person name="Baker B."/>
            <person name="Wang Y."/>
        </authorList>
    </citation>
    <scope>NUCLEOTIDE SEQUENCE [LARGE SCALE GENOMIC DNA]</scope>
    <source>
        <strain evidence="3">B3_TA06</strain>
    </source>
</reference>
<accession>A0A532V6P9</accession>
<keyword evidence="2" id="KW-1133">Transmembrane helix</keyword>
<gene>
    <name evidence="3" type="ORF">CEE36_06285</name>
</gene>
<name>A0A532V6P9_UNCT6</name>
<dbReference type="AlphaFoldDB" id="A0A532V6P9"/>
<dbReference type="EMBL" id="NJBO01000008">
    <property type="protein sequence ID" value="TKJ42870.1"/>
    <property type="molecule type" value="Genomic_DNA"/>
</dbReference>
<keyword evidence="2" id="KW-0812">Transmembrane</keyword>
<evidence type="ECO:0000256" key="2">
    <source>
        <dbReference type="SAM" id="Phobius"/>
    </source>
</evidence>